<dbReference type="EMBL" id="JANPWB010000002">
    <property type="protein sequence ID" value="KAJ1210758.1"/>
    <property type="molecule type" value="Genomic_DNA"/>
</dbReference>
<keyword evidence="3" id="KW-1185">Reference proteome</keyword>
<feature type="compositionally biased region" description="Pro residues" evidence="1">
    <location>
        <begin position="1"/>
        <end position="18"/>
    </location>
</feature>
<dbReference type="AlphaFoldDB" id="A0AAV7WDW4"/>
<evidence type="ECO:0000313" key="2">
    <source>
        <dbReference type="EMBL" id="KAJ1210758.1"/>
    </source>
</evidence>
<proteinExistence type="predicted"/>
<organism evidence="2 3">
    <name type="scientific">Pleurodeles waltl</name>
    <name type="common">Iberian ribbed newt</name>
    <dbReference type="NCBI Taxonomy" id="8319"/>
    <lineage>
        <taxon>Eukaryota</taxon>
        <taxon>Metazoa</taxon>
        <taxon>Chordata</taxon>
        <taxon>Craniata</taxon>
        <taxon>Vertebrata</taxon>
        <taxon>Euteleostomi</taxon>
        <taxon>Amphibia</taxon>
        <taxon>Batrachia</taxon>
        <taxon>Caudata</taxon>
        <taxon>Salamandroidea</taxon>
        <taxon>Salamandridae</taxon>
        <taxon>Pleurodelinae</taxon>
        <taxon>Pleurodeles</taxon>
    </lineage>
</organism>
<sequence>MGWSLPPPPPAAASPPPLSSRHRQGTDKWDQYRQRPGNQSRGFELYALRYRQPVQIPLMRRYGEMLGNVESRFRHASFAQPA</sequence>
<feature type="region of interest" description="Disordered" evidence="1">
    <location>
        <begin position="1"/>
        <end position="37"/>
    </location>
</feature>
<protein>
    <submittedName>
        <fullName evidence="2">Uncharacterized protein</fullName>
    </submittedName>
</protein>
<accession>A0AAV7WDW4</accession>
<evidence type="ECO:0000256" key="1">
    <source>
        <dbReference type="SAM" id="MobiDB-lite"/>
    </source>
</evidence>
<reference evidence="2" key="1">
    <citation type="journal article" date="2022" name="bioRxiv">
        <title>Sequencing and chromosome-scale assembly of the giantPleurodeles waltlgenome.</title>
        <authorList>
            <person name="Brown T."/>
            <person name="Elewa A."/>
            <person name="Iarovenko S."/>
            <person name="Subramanian E."/>
            <person name="Araus A.J."/>
            <person name="Petzold A."/>
            <person name="Susuki M."/>
            <person name="Suzuki K.-i.T."/>
            <person name="Hayashi T."/>
            <person name="Toyoda A."/>
            <person name="Oliveira C."/>
            <person name="Osipova E."/>
            <person name="Leigh N.D."/>
            <person name="Simon A."/>
            <person name="Yun M.H."/>
        </authorList>
    </citation>
    <scope>NUCLEOTIDE SEQUENCE</scope>
    <source>
        <strain evidence="2">20211129_DDA</strain>
        <tissue evidence="2">Liver</tissue>
    </source>
</reference>
<comment type="caution">
    <text evidence="2">The sequence shown here is derived from an EMBL/GenBank/DDBJ whole genome shotgun (WGS) entry which is preliminary data.</text>
</comment>
<dbReference type="Proteomes" id="UP001066276">
    <property type="component" value="Chromosome 1_2"/>
</dbReference>
<name>A0AAV7WDW4_PLEWA</name>
<gene>
    <name evidence="2" type="ORF">NDU88_006120</name>
</gene>
<feature type="compositionally biased region" description="Basic and acidic residues" evidence="1">
    <location>
        <begin position="24"/>
        <end position="33"/>
    </location>
</feature>
<evidence type="ECO:0000313" key="3">
    <source>
        <dbReference type="Proteomes" id="UP001066276"/>
    </source>
</evidence>